<dbReference type="PATRIC" id="fig|1203610.3.peg.5507"/>
<dbReference type="EMBL" id="AQHW01000031">
    <property type="protein sequence ID" value="KKB45751.1"/>
    <property type="molecule type" value="Genomic_DNA"/>
</dbReference>
<dbReference type="Gene3D" id="2.60.120.260">
    <property type="entry name" value="Galactose-binding domain-like"/>
    <property type="match status" value="1"/>
</dbReference>
<dbReference type="Proteomes" id="UP000033035">
    <property type="component" value="Unassembled WGS sequence"/>
</dbReference>
<evidence type="ECO:0008006" key="4">
    <source>
        <dbReference type="Google" id="ProtNLM"/>
    </source>
</evidence>
<dbReference type="AlphaFoldDB" id="A0A0F5IJP0"/>
<dbReference type="PROSITE" id="PS51257">
    <property type="entry name" value="PROKAR_LIPOPROTEIN"/>
    <property type="match status" value="1"/>
</dbReference>
<protein>
    <recommendedName>
        <fullName evidence="4">Secretory protein</fullName>
    </recommendedName>
</protein>
<dbReference type="InterPro" id="IPR007541">
    <property type="entry name" value="Uncharacterised_BSP"/>
</dbReference>
<proteinExistence type="predicted"/>
<feature type="signal peptide" evidence="1">
    <location>
        <begin position="1"/>
        <end position="24"/>
    </location>
</feature>
<dbReference type="Pfam" id="PF04450">
    <property type="entry name" value="BSP"/>
    <property type="match status" value="1"/>
</dbReference>
<evidence type="ECO:0000313" key="2">
    <source>
        <dbReference type="EMBL" id="KKB45751.1"/>
    </source>
</evidence>
<dbReference type="STRING" id="1203610.HMPREF1536_05391"/>
<organism evidence="2 3">
    <name type="scientific">Parabacteroides gordonii MS-1 = DSM 23371</name>
    <dbReference type="NCBI Taxonomy" id="1203610"/>
    <lineage>
        <taxon>Bacteria</taxon>
        <taxon>Pseudomonadati</taxon>
        <taxon>Bacteroidota</taxon>
        <taxon>Bacteroidia</taxon>
        <taxon>Bacteroidales</taxon>
        <taxon>Tannerellaceae</taxon>
        <taxon>Parabacteroides</taxon>
    </lineage>
</organism>
<evidence type="ECO:0000313" key="3">
    <source>
        <dbReference type="Proteomes" id="UP000033035"/>
    </source>
</evidence>
<keyword evidence="3" id="KW-1185">Reference proteome</keyword>
<accession>A0A0F5IJP0</accession>
<keyword evidence="1" id="KW-0732">Signal</keyword>
<comment type="caution">
    <text evidence="2">The sequence shown here is derived from an EMBL/GenBank/DDBJ whole genome shotgun (WGS) entry which is preliminary data.</text>
</comment>
<dbReference type="PANTHER" id="PTHR33321">
    <property type="match status" value="1"/>
</dbReference>
<reference evidence="2 3" key="1">
    <citation type="submission" date="2013-04" db="EMBL/GenBank/DDBJ databases">
        <title>The Genome Sequence of Parabacteroides gordonii DSM 23371.</title>
        <authorList>
            <consortium name="The Broad Institute Genomics Platform"/>
            <person name="Earl A."/>
            <person name="Ward D."/>
            <person name="Feldgarden M."/>
            <person name="Gevers D."/>
            <person name="Martens E."/>
            <person name="Sakamoto M."/>
            <person name="Benno Y."/>
            <person name="Suzuki N."/>
            <person name="Matsunaga N."/>
            <person name="Koshihara K."/>
            <person name="Seki M."/>
            <person name="Komiya H."/>
            <person name="Walker B."/>
            <person name="Young S."/>
            <person name="Zeng Q."/>
            <person name="Gargeya S."/>
            <person name="Fitzgerald M."/>
            <person name="Haas B."/>
            <person name="Abouelleil A."/>
            <person name="Allen A.W."/>
            <person name="Alvarado L."/>
            <person name="Arachchi H.M."/>
            <person name="Berlin A.M."/>
            <person name="Chapman S.B."/>
            <person name="Gainer-Dewar J."/>
            <person name="Goldberg J."/>
            <person name="Griggs A."/>
            <person name="Gujja S."/>
            <person name="Hansen M."/>
            <person name="Howarth C."/>
            <person name="Imamovic A."/>
            <person name="Ireland A."/>
            <person name="Larimer J."/>
            <person name="McCowan C."/>
            <person name="Murphy C."/>
            <person name="Pearson M."/>
            <person name="Poon T.W."/>
            <person name="Priest M."/>
            <person name="Roberts A."/>
            <person name="Saif S."/>
            <person name="Shea T."/>
            <person name="Sisk P."/>
            <person name="Sykes S."/>
            <person name="Wortman J."/>
            <person name="Nusbaum C."/>
            <person name="Birren B."/>
        </authorList>
    </citation>
    <scope>NUCLEOTIDE SEQUENCE [LARGE SCALE GENOMIC DNA]</scope>
    <source>
        <strain evidence="2 3">MS-1</strain>
    </source>
</reference>
<dbReference type="RefSeq" id="WP_028727530.1">
    <property type="nucleotide sequence ID" value="NZ_AUAE01000014.1"/>
</dbReference>
<sequence>MKLCCIKYVNVVVSLLLFLFSACRDHISVNVPELSDGDPTTYYTGAQGVNKIVFDTQSSIPIQSYKLYSSGEAPAHDPVSWVLKGSYDGTKWVVIDERNDQRFCSRYQEILCTIANPSNYKQYMLEASTAGNDVLILGDVSFSEKNLLTDWKEFNYPAVDFEVLDPQTKGASIYTDLVQDPDAYIKYHAEKVAEILFYTAKDTMNDVQTIQYTLKDYDGVSAKSGNPPVISIVYSTQHIEKSANESLYKLDFETRGVLYHELVHAYQFEPKGIGSYSTNKEFWACIEGMADAVRAEAGFFDWSTRKPGGNWMDGYRTTGFFFQWLTTKDPDAIRKLHLTVRDLEVWSFDKAIKSIFGEDSSIEGMWNEYQAFLEK</sequence>
<gene>
    <name evidence="2" type="ORF">HMPREF1536_05391</name>
</gene>
<evidence type="ECO:0000256" key="1">
    <source>
        <dbReference type="SAM" id="SignalP"/>
    </source>
</evidence>
<dbReference type="PANTHER" id="PTHR33321:SF12">
    <property type="entry name" value="PLANT BASIC SECRETORY PROTEIN (BSP) FAMILY PROTEIN"/>
    <property type="match status" value="1"/>
</dbReference>
<dbReference type="HOGENOM" id="CLU_737414_0_0_10"/>
<name>A0A0F5IJP0_9BACT</name>
<feature type="chain" id="PRO_5002487697" description="Secretory protein" evidence="1">
    <location>
        <begin position="25"/>
        <end position="375"/>
    </location>
</feature>